<dbReference type="InterPro" id="IPR010886">
    <property type="entry name" value="Hc1"/>
</dbReference>
<accession>A0A075FPM3</accession>
<organism evidence="1">
    <name type="scientific">uncultured marine group II/III euryarchaeote AD1000_32_G05</name>
    <dbReference type="NCBI Taxonomy" id="1457755"/>
    <lineage>
        <taxon>Archaea</taxon>
        <taxon>Methanobacteriati</taxon>
        <taxon>Methanobacteriota</taxon>
        <taxon>environmental samples</taxon>
    </lineage>
</organism>
<dbReference type="AlphaFoldDB" id="A0A075FPM3"/>
<dbReference type="GO" id="GO:0003677">
    <property type="term" value="F:DNA binding"/>
    <property type="evidence" value="ECO:0007669"/>
    <property type="project" value="InterPro"/>
</dbReference>
<dbReference type="Pfam" id="PF07432">
    <property type="entry name" value="Hc1"/>
    <property type="match status" value="1"/>
</dbReference>
<dbReference type="GO" id="GO:0030527">
    <property type="term" value="F:structural constituent of chromatin"/>
    <property type="evidence" value="ECO:0007669"/>
    <property type="project" value="InterPro"/>
</dbReference>
<protein>
    <recommendedName>
        <fullName evidence="2">Histone H1</fullName>
    </recommendedName>
</protein>
<evidence type="ECO:0008006" key="2">
    <source>
        <dbReference type="Google" id="ProtNLM"/>
    </source>
</evidence>
<evidence type="ECO:0000313" key="1">
    <source>
        <dbReference type="EMBL" id="AIE93173.1"/>
    </source>
</evidence>
<dbReference type="EMBL" id="KF900388">
    <property type="protein sequence ID" value="AIE93173.1"/>
    <property type="molecule type" value="Genomic_DNA"/>
</dbReference>
<name>A0A075FPM3_9EURY</name>
<proteinExistence type="predicted"/>
<sequence>MSVEAMLQNMIDELNDTLKDAAKHDKGVNAAGTRVRKTMQGIKAAAQDVRKQVQSDRS</sequence>
<reference evidence="1" key="1">
    <citation type="journal article" date="2014" name="Genome Biol. Evol.">
        <title>Pangenome evidence for extensive interdomain horizontal transfer affecting lineage core and shell genes in uncultured planktonic thaumarchaeota and euryarchaeota.</title>
        <authorList>
            <person name="Deschamps P."/>
            <person name="Zivanovic Y."/>
            <person name="Moreira D."/>
            <person name="Rodriguez-Valera F."/>
            <person name="Lopez-Garcia P."/>
        </authorList>
    </citation>
    <scope>NUCLEOTIDE SEQUENCE</scope>
</reference>